<proteinExistence type="predicted"/>
<reference evidence="1" key="1">
    <citation type="submission" date="2022-05" db="EMBL/GenBank/DDBJ databases">
        <title>The Musa troglodytarum L. genome provides insights into the mechanism of non-climacteric behaviour and enrichment of carotenoids.</title>
        <authorList>
            <person name="Wang J."/>
        </authorList>
    </citation>
    <scope>NUCLEOTIDE SEQUENCE</scope>
    <source>
        <tissue evidence="1">Leaf</tissue>
    </source>
</reference>
<organism evidence="1 2">
    <name type="scientific">Musa troglodytarum</name>
    <name type="common">fe'i banana</name>
    <dbReference type="NCBI Taxonomy" id="320322"/>
    <lineage>
        <taxon>Eukaryota</taxon>
        <taxon>Viridiplantae</taxon>
        <taxon>Streptophyta</taxon>
        <taxon>Embryophyta</taxon>
        <taxon>Tracheophyta</taxon>
        <taxon>Spermatophyta</taxon>
        <taxon>Magnoliopsida</taxon>
        <taxon>Liliopsida</taxon>
        <taxon>Zingiberales</taxon>
        <taxon>Musaceae</taxon>
        <taxon>Musa</taxon>
    </lineage>
</organism>
<accession>A0A9E7JXK4</accession>
<protein>
    <submittedName>
        <fullName evidence="1">Uncharacterized protein</fullName>
    </submittedName>
</protein>
<dbReference type="EMBL" id="CP097506">
    <property type="protein sequence ID" value="URD97380.1"/>
    <property type="molecule type" value="Genomic_DNA"/>
</dbReference>
<dbReference type="Proteomes" id="UP001055439">
    <property type="component" value="Chromosome 4"/>
</dbReference>
<feature type="non-terminal residue" evidence="1">
    <location>
        <position position="1"/>
    </location>
</feature>
<keyword evidence="2" id="KW-1185">Reference proteome</keyword>
<evidence type="ECO:0000313" key="2">
    <source>
        <dbReference type="Proteomes" id="UP001055439"/>
    </source>
</evidence>
<name>A0A9E7JXK4_9LILI</name>
<evidence type="ECO:0000313" key="1">
    <source>
        <dbReference type="EMBL" id="URD97380.1"/>
    </source>
</evidence>
<sequence>SSVVVRGCRIKLFFGPRQRRIPRSQLETSRPPRWTDHIALLARTFVWLLSLSASLR</sequence>
<gene>
    <name evidence="1" type="ORF">MUK42_07192</name>
</gene>
<dbReference type="AlphaFoldDB" id="A0A9E7JXK4"/>